<dbReference type="AlphaFoldDB" id="A0A835ZBM6"/>
<dbReference type="EMBL" id="JAFCMP010000070">
    <property type="protein sequence ID" value="KAG5188405.1"/>
    <property type="molecule type" value="Genomic_DNA"/>
</dbReference>
<sequence length="177" mass="19472">MQPTRPLSEMELQRERNIARNKAYLASLGIVKPQPVVKTQQQRPPRKKRDSHAAPPSPARRSRRLASAAPEFEPALHAEDAKTAEARRLAGPRASPTPAQVEYAVKEGTASRAHCAHRVATMTDQALANRIKAIERARGRFCIAKMEVFAEVLRERGKAELADAAEAALTRLKAVGE</sequence>
<feature type="compositionally biased region" description="Low complexity" evidence="1">
    <location>
        <begin position="31"/>
        <end position="43"/>
    </location>
</feature>
<organism evidence="2 3">
    <name type="scientific">Tribonema minus</name>
    <dbReference type="NCBI Taxonomy" id="303371"/>
    <lineage>
        <taxon>Eukaryota</taxon>
        <taxon>Sar</taxon>
        <taxon>Stramenopiles</taxon>
        <taxon>Ochrophyta</taxon>
        <taxon>PX clade</taxon>
        <taxon>Xanthophyceae</taxon>
        <taxon>Tribonematales</taxon>
        <taxon>Tribonemataceae</taxon>
        <taxon>Tribonema</taxon>
    </lineage>
</organism>
<dbReference type="OrthoDB" id="199263at2759"/>
<evidence type="ECO:0000313" key="2">
    <source>
        <dbReference type="EMBL" id="KAG5188405.1"/>
    </source>
</evidence>
<feature type="compositionally biased region" description="Basic and acidic residues" evidence="1">
    <location>
        <begin position="74"/>
        <end position="88"/>
    </location>
</feature>
<evidence type="ECO:0000256" key="1">
    <source>
        <dbReference type="SAM" id="MobiDB-lite"/>
    </source>
</evidence>
<protein>
    <submittedName>
        <fullName evidence="2">Uncharacterized protein</fullName>
    </submittedName>
</protein>
<proteinExistence type="predicted"/>
<accession>A0A835ZBM6</accession>
<dbReference type="Proteomes" id="UP000664859">
    <property type="component" value="Unassembled WGS sequence"/>
</dbReference>
<comment type="caution">
    <text evidence="2">The sequence shown here is derived from an EMBL/GenBank/DDBJ whole genome shotgun (WGS) entry which is preliminary data.</text>
</comment>
<reference evidence="2" key="1">
    <citation type="submission" date="2021-02" db="EMBL/GenBank/DDBJ databases">
        <title>First Annotated Genome of the Yellow-green Alga Tribonema minus.</title>
        <authorList>
            <person name="Mahan K.M."/>
        </authorList>
    </citation>
    <scope>NUCLEOTIDE SEQUENCE</scope>
    <source>
        <strain evidence="2">UTEX B ZZ1240</strain>
    </source>
</reference>
<keyword evidence="3" id="KW-1185">Reference proteome</keyword>
<evidence type="ECO:0000313" key="3">
    <source>
        <dbReference type="Proteomes" id="UP000664859"/>
    </source>
</evidence>
<gene>
    <name evidence="2" type="ORF">JKP88DRAFT_234306</name>
</gene>
<name>A0A835ZBM6_9STRA</name>
<feature type="region of interest" description="Disordered" evidence="1">
    <location>
        <begin position="29"/>
        <end position="99"/>
    </location>
</feature>